<feature type="signal peptide" evidence="4">
    <location>
        <begin position="1"/>
        <end position="23"/>
    </location>
</feature>
<dbReference type="AlphaFoldDB" id="A0ABD2CS62"/>
<keyword evidence="6" id="KW-1185">Reference proteome</keyword>
<evidence type="ECO:0000313" key="5">
    <source>
        <dbReference type="EMBL" id="KAL2747539.1"/>
    </source>
</evidence>
<dbReference type="EMBL" id="JAYRBN010000035">
    <property type="protein sequence ID" value="KAL2747539.1"/>
    <property type="molecule type" value="Genomic_DNA"/>
</dbReference>
<evidence type="ECO:0000256" key="2">
    <source>
        <dbReference type="ARBA" id="ARBA00023108"/>
    </source>
</evidence>
<comment type="similarity">
    <text evidence="3">Belongs to the TO family.</text>
</comment>
<evidence type="ECO:0000256" key="3">
    <source>
        <dbReference type="ARBA" id="ARBA00060902"/>
    </source>
</evidence>
<dbReference type="SMART" id="SM00700">
    <property type="entry name" value="JHBP"/>
    <property type="match status" value="1"/>
</dbReference>
<dbReference type="PANTHER" id="PTHR11008:SF14">
    <property type="entry name" value="CIRCADIAN CLOCK-CONTROLLED PROTEIN-LIKE PROTEIN"/>
    <property type="match status" value="1"/>
</dbReference>
<dbReference type="GO" id="GO:0007623">
    <property type="term" value="P:circadian rhythm"/>
    <property type="evidence" value="ECO:0007669"/>
    <property type="project" value="UniProtKB-ARBA"/>
</dbReference>
<dbReference type="Gene3D" id="3.15.10.30">
    <property type="entry name" value="Haemolymph juvenile hormone binding protein"/>
    <property type="match status" value="1"/>
</dbReference>
<gene>
    <name evidence="5" type="ORF">V1477_004231</name>
</gene>
<feature type="chain" id="PRO_5044802734" evidence="4">
    <location>
        <begin position="24"/>
        <end position="248"/>
    </location>
</feature>
<dbReference type="Proteomes" id="UP001607303">
    <property type="component" value="Unassembled WGS sequence"/>
</dbReference>
<name>A0ABD2CS62_VESMC</name>
<dbReference type="PANTHER" id="PTHR11008">
    <property type="entry name" value="PROTEIN TAKEOUT-LIKE PROTEIN"/>
    <property type="match status" value="1"/>
</dbReference>
<comment type="caution">
    <text evidence="5">The sequence shown here is derived from an EMBL/GenBank/DDBJ whole genome shotgun (WGS) entry which is preliminary data.</text>
</comment>
<reference evidence="5 6" key="1">
    <citation type="journal article" date="2024" name="Ann. Entomol. Soc. Am.">
        <title>Genomic analyses of the southern and eastern yellowjacket wasps (Hymenoptera: Vespidae) reveal evolutionary signatures of social life.</title>
        <authorList>
            <person name="Catto M.A."/>
            <person name="Caine P.B."/>
            <person name="Orr S.E."/>
            <person name="Hunt B.G."/>
            <person name="Goodisman M.A.D."/>
        </authorList>
    </citation>
    <scope>NUCLEOTIDE SEQUENCE [LARGE SCALE GENOMIC DNA]</scope>
    <source>
        <strain evidence="5">232</strain>
        <tissue evidence="5">Head and thorax</tissue>
    </source>
</reference>
<dbReference type="Pfam" id="PF06585">
    <property type="entry name" value="JHBP"/>
    <property type="match status" value="1"/>
</dbReference>
<accession>A0ABD2CS62</accession>
<sequence length="248" mass="27627">MRCVVLFLVNLTLLSLIIDFGQSMDLPDFLHVCKRSDPNIVNCITESVEYLKPYLQKGVPEYNIPSLEPLLLKQLIASEKSGLRINAKNVEAYGASDFTITNLKVNLDELIFAMEIKLPHLHVKGTYEINGKILLLPIEGSGPMTGNFTQCTGSVTVHAMKRQLPNGENHVQIDEFKMRITVGKGTLNLDNLFGGEKVLGDVINTAINSNFDAFIKELQPLIEKALSDAFREIANSIVSNFTYEQLFP</sequence>
<evidence type="ECO:0000313" key="6">
    <source>
        <dbReference type="Proteomes" id="UP001607303"/>
    </source>
</evidence>
<dbReference type="FunFam" id="3.15.10.30:FF:000001">
    <property type="entry name" value="Takeout-like protein 1"/>
    <property type="match status" value="1"/>
</dbReference>
<protein>
    <submittedName>
        <fullName evidence="5">Circadian clock-controlled protein daywake</fullName>
    </submittedName>
</protein>
<evidence type="ECO:0000256" key="4">
    <source>
        <dbReference type="SAM" id="SignalP"/>
    </source>
</evidence>
<dbReference type="InterPro" id="IPR010562">
    <property type="entry name" value="Haemolymph_juvenile_hormone-bd"/>
</dbReference>
<evidence type="ECO:0000256" key="1">
    <source>
        <dbReference type="ARBA" id="ARBA00022729"/>
    </source>
</evidence>
<proteinExistence type="inferred from homology"/>
<organism evidence="5 6">
    <name type="scientific">Vespula maculifrons</name>
    <name type="common">Eastern yellow jacket</name>
    <name type="synonym">Wasp</name>
    <dbReference type="NCBI Taxonomy" id="7453"/>
    <lineage>
        <taxon>Eukaryota</taxon>
        <taxon>Metazoa</taxon>
        <taxon>Ecdysozoa</taxon>
        <taxon>Arthropoda</taxon>
        <taxon>Hexapoda</taxon>
        <taxon>Insecta</taxon>
        <taxon>Pterygota</taxon>
        <taxon>Neoptera</taxon>
        <taxon>Endopterygota</taxon>
        <taxon>Hymenoptera</taxon>
        <taxon>Apocrita</taxon>
        <taxon>Aculeata</taxon>
        <taxon>Vespoidea</taxon>
        <taxon>Vespidae</taxon>
        <taxon>Vespinae</taxon>
        <taxon>Vespula</taxon>
    </lineage>
</organism>
<keyword evidence="2" id="KW-0090">Biological rhythms</keyword>
<keyword evidence="1 4" id="KW-0732">Signal</keyword>
<dbReference type="InterPro" id="IPR038606">
    <property type="entry name" value="To_sf"/>
</dbReference>